<comment type="caution">
    <text evidence="3">The sequence shown here is derived from an EMBL/GenBank/DDBJ whole genome shotgun (WGS) entry which is preliminary data.</text>
</comment>
<evidence type="ECO:0000259" key="2">
    <source>
        <dbReference type="Pfam" id="PF13309"/>
    </source>
</evidence>
<dbReference type="PANTHER" id="PTHR35568:SF1">
    <property type="entry name" value="TRANSCRIPTIONAL REGULATOR DAUR"/>
    <property type="match status" value="1"/>
</dbReference>
<dbReference type="Proteomes" id="UP000649345">
    <property type="component" value="Unassembled WGS sequence"/>
</dbReference>
<evidence type="ECO:0000313" key="3">
    <source>
        <dbReference type="EMBL" id="MBC5660852.1"/>
    </source>
</evidence>
<dbReference type="InterPro" id="IPR013559">
    <property type="entry name" value="YheO"/>
</dbReference>
<gene>
    <name evidence="3" type="ORF">H8S44_13895</name>
</gene>
<keyword evidence="4" id="KW-1185">Reference proteome</keyword>
<dbReference type="PANTHER" id="PTHR35568">
    <property type="entry name" value="TRANSCRIPTIONAL REGULATOR DAUR"/>
    <property type="match status" value="1"/>
</dbReference>
<proteinExistence type="predicted"/>
<dbReference type="Pfam" id="PF08348">
    <property type="entry name" value="PAS_6"/>
    <property type="match status" value="1"/>
</dbReference>
<protein>
    <submittedName>
        <fullName evidence="3">PAS domain-containing protein</fullName>
    </submittedName>
</protein>
<sequence length="217" mass="23880">MKLTTTDREILNSYKSLVEGLADYLGPCYELVLHSLEDLDNSVIAITNGHYTGRKIGSPVTDLALKMLTSIEKDGAQDYISYHTTNKEGLPLKSCTIAIRGENKRVIGLLCMNLHLHASIDTFMNSIVAVNTGKEENSPITEEFSEDVDALISSALLAARKQVMDDSSISSTNRNKEIISLLYQKGIFNLKDSVSKTAGLLGISKNTVYLHLRSLQK</sequence>
<dbReference type="RefSeq" id="WP_186872589.1">
    <property type="nucleotide sequence ID" value="NZ_JACOOR010000008.1"/>
</dbReference>
<dbReference type="EMBL" id="JACOOR010000008">
    <property type="protein sequence ID" value="MBC5660852.1"/>
    <property type="molecule type" value="Genomic_DNA"/>
</dbReference>
<feature type="domain" description="Transcriptional regulator DauR-like HTH" evidence="2">
    <location>
        <begin position="161"/>
        <end position="213"/>
    </location>
</feature>
<dbReference type="AlphaFoldDB" id="A0A923LEL7"/>
<dbReference type="Pfam" id="PF13309">
    <property type="entry name" value="HTH_22"/>
    <property type="match status" value="1"/>
</dbReference>
<reference evidence="3" key="1">
    <citation type="submission" date="2020-08" db="EMBL/GenBank/DDBJ databases">
        <title>Genome public.</title>
        <authorList>
            <person name="Liu C."/>
            <person name="Sun Q."/>
        </authorList>
    </citation>
    <scope>NUCLEOTIDE SEQUENCE</scope>
    <source>
        <strain evidence="3">NSJ-68</strain>
    </source>
</reference>
<evidence type="ECO:0000313" key="4">
    <source>
        <dbReference type="Proteomes" id="UP000649345"/>
    </source>
</evidence>
<evidence type="ECO:0000259" key="1">
    <source>
        <dbReference type="Pfam" id="PF08348"/>
    </source>
</evidence>
<dbReference type="InterPro" id="IPR039445">
    <property type="entry name" value="DauR-like_HTH"/>
</dbReference>
<accession>A0A923LEL7</accession>
<feature type="domain" description="YheO-like" evidence="1">
    <location>
        <begin position="11"/>
        <end position="119"/>
    </location>
</feature>
<dbReference type="InterPro" id="IPR039446">
    <property type="entry name" value="DauR-like"/>
</dbReference>
<organism evidence="3 4">
    <name type="scientific">Anaerosacchariphilus hominis</name>
    <dbReference type="NCBI Taxonomy" id="2763017"/>
    <lineage>
        <taxon>Bacteria</taxon>
        <taxon>Bacillati</taxon>
        <taxon>Bacillota</taxon>
        <taxon>Clostridia</taxon>
        <taxon>Lachnospirales</taxon>
        <taxon>Lachnospiraceae</taxon>
        <taxon>Anaerosacchariphilus</taxon>
    </lineage>
</organism>
<name>A0A923LEL7_9FIRM</name>